<dbReference type="Proteomes" id="UP000215914">
    <property type="component" value="Unassembled WGS sequence"/>
</dbReference>
<sequence length="109" mass="12088">MMRKKALEDKKHKLDERAAALLALKKAKLHKEAPPAPSESDIDMGIFSGGRGNLLEEIFAASALLGSSQAKGLIGLIFHRSLPLLLRRLGRLTYPLLAMILGKRRRMMK</sequence>
<name>A0A9K3HC30_HELAN</name>
<reference evidence="1" key="2">
    <citation type="submission" date="2020-06" db="EMBL/GenBank/DDBJ databases">
        <title>Helianthus annuus Genome sequencing and assembly Release 2.</title>
        <authorList>
            <person name="Gouzy J."/>
            <person name="Langlade N."/>
            <person name="Munos S."/>
        </authorList>
    </citation>
    <scope>NUCLEOTIDE SEQUENCE</scope>
    <source>
        <tissue evidence="1">Leaves</tissue>
    </source>
</reference>
<proteinExistence type="predicted"/>
<dbReference type="EMBL" id="MNCJ02000328">
    <property type="protein sequence ID" value="KAF5774910.1"/>
    <property type="molecule type" value="Genomic_DNA"/>
</dbReference>
<reference evidence="1" key="1">
    <citation type="journal article" date="2017" name="Nature">
        <title>The sunflower genome provides insights into oil metabolism, flowering and Asterid evolution.</title>
        <authorList>
            <person name="Badouin H."/>
            <person name="Gouzy J."/>
            <person name="Grassa C.J."/>
            <person name="Murat F."/>
            <person name="Staton S.E."/>
            <person name="Cottret L."/>
            <person name="Lelandais-Briere C."/>
            <person name="Owens G.L."/>
            <person name="Carrere S."/>
            <person name="Mayjonade B."/>
            <person name="Legrand L."/>
            <person name="Gill N."/>
            <person name="Kane N.C."/>
            <person name="Bowers J.E."/>
            <person name="Hubner S."/>
            <person name="Bellec A."/>
            <person name="Berard A."/>
            <person name="Berges H."/>
            <person name="Blanchet N."/>
            <person name="Boniface M.C."/>
            <person name="Brunel D."/>
            <person name="Catrice O."/>
            <person name="Chaidir N."/>
            <person name="Claudel C."/>
            <person name="Donnadieu C."/>
            <person name="Faraut T."/>
            <person name="Fievet G."/>
            <person name="Helmstetter N."/>
            <person name="King M."/>
            <person name="Knapp S.J."/>
            <person name="Lai Z."/>
            <person name="Le Paslier M.C."/>
            <person name="Lippi Y."/>
            <person name="Lorenzon L."/>
            <person name="Mandel J.R."/>
            <person name="Marage G."/>
            <person name="Marchand G."/>
            <person name="Marquand E."/>
            <person name="Bret-Mestries E."/>
            <person name="Morien E."/>
            <person name="Nambeesan S."/>
            <person name="Nguyen T."/>
            <person name="Pegot-Espagnet P."/>
            <person name="Pouilly N."/>
            <person name="Raftis F."/>
            <person name="Sallet E."/>
            <person name="Schiex T."/>
            <person name="Thomas J."/>
            <person name="Vandecasteele C."/>
            <person name="Vares D."/>
            <person name="Vear F."/>
            <person name="Vautrin S."/>
            <person name="Crespi M."/>
            <person name="Mangin B."/>
            <person name="Burke J.M."/>
            <person name="Salse J."/>
            <person name="Munos S."/>
            <person name="Vincourt P."/>
            <person name="Rieseberg L.H."/>
            <person name="Langlade N.B."/>
        </authorList>
    </citation>
    <scope>NUCLEOTIDE SEQUENCE</scope>
    <source>
        <tissue evidence="1">Leaves</tissue>
    </source>
</reference>
<keyword evidence="2" id="KW-1185">Reference proteome</keyword>
<evidence type="ECO:0000313" key="2">
    <source>
        <dbReference type="Proteomes" id="UP000215914"/>
    </source>
</evidence>
<accession>A0A9K3HC30</accession>
<evidence type="ECO:0000313" key="1">
    <source>
        <dbReference type="EMBL" id="KAF5774910.1"/>
    </source>
</evidence>
<protein>
    <submittedName>
        <fullName evidence="1">Uncharacterized protein</fullName>
    </submittedName>
</protein>
<dbReference type="AlphaFoldDB" id="A0A9K3HC30"/>
<organism evidence="1 2">
    <name type="scientific">Helianthus annuus</name>
    <name type="common">Common sunflower</name>
    <dbReference type="NCBI Taxonomy" id="4232"/>
    <lineage>
        <taxon>Eukaryota</taxon>
        <taxon>Viridiplantae</taxon>
        <taxon>Streptophyta</taxon>
        <taxon>Embryophyta</taxon>
        <taxon>Tracheophyta</taxon>
        <taxon>Spermatophyta</taxon>
        <taxon>Magnoliopsida</taxon>
        <taxon>eudicotyledons</taxon>
        <taxon>Gunneridae</taxon>
        <taxon>Pentapetalae</taxon>
        <taxon>asterids</taxon>
        <taxon>campanulids</taxon>
        <taxon>Asterales</taxon>
        <taxon>Asteraceae</taxon>
        <taxon>Asteroideae</taxon>
        <taxon>Heliantheae alliance</taxon>
        <taxon>Heliantheae</taxon>
        <taxon>Helianthus</taxon>
    </lineage>
</organism>
<dbReference type="Gramene" id="mRNA:HanXRQr2_Chr13g0606091">
    <property type="protein sequence ID" value="mRNA:HanXRQr2_Chr13g0606091"/>
    <property type="gene ID" value="HanXRQr2_Chr13g0606091"/>
</dbReference>
<gene>
    <name evidence="1" type="ORF">HanXRQr2_Chr13g0606091</name>
</gene>
<comment type="caution">
    <text evidence="1">The sequence shown here is derived from an EMBL/GenBank/DDBJ whole genome shotgun (WGS) entry which is preliminary data.</text>
</comment>